<organism evidence="6 7">
    <name type="scientific">Dehalobacterium formicoaceticum</name>
    <dbReference type="NCBI Taxonomy" id="51515"/>
    <lineage>
        <taxon>Bacteria</taxon>
        <taxon>Bacillati</taxon>
        <taxon>Bacillota</taxon>
        <taxon>Clostridia</taxon>
        <taxon>Eubacteriales</taxon>
        <taxon>Peptococcaceae</taxon>
        <taxon>Dehalobacterium</taxon>
    </lineage>
</organism>
<comment type="caution">
    <text evidence="6">The sequence shown here is derived from an EMBL/GenBank/DDBJ whole genome shotgun (WGS) entry which is preliminary data.</text>
</comment>
<dbReference type="InterPro" id="IPR036010">
    <property type="entry name" value="2Fe-2S_ferredoxin-like_sf"/>
</dbReference>
<dbReference type="PANTHER" id="PTHR44379">
    <property type="entry name" value="OXIDOREDUCTASE WITH IRON-SULFUR SUBUNIT"/>
    <property type="match status" value="1"/>
</dbReference>
<evidence type="ECO:0000259" key="5">
    <source>
        <dbReference type="PROSITE" id="PS51085"/>
    </source>
</evidence>
<keyword evidence="1" id="KW-0001">2Fe-2S</keyword>
<accession>A0ABT1Y5Z6</accession>
<dbReference type="Pfam" id="PF01799">
    <property type="entry name" value="Fer2_2"/>
    <property type="match status" value="1"/>
</dbReference>
<name>A0ABT1Y5Z6_9FIRM</name>
<dbReference type="InterPro" id="IPR002888">
    <property type="entry name" value="2Fe-2S-bd"/>
</dbReference>
<dbReference type="PROSITE" id="PS51085">
    <property type="entry name" value="2FE2S_FER_2"/>
    <property type="match status" value="1"/>
</dbReference>
<dbReference type="Gene3D" id="3.10.20.30">
    <property type="match status" value="1"/>
</dbReference>
<evidence type="ECO:0000256" key="1">
    <source>
        <dbReference type="ARBA" id="ARBA00022714"/>
    </source>
</evidence>
<dbReference type="InterPro" id="IPR001041">
    <property type="entry name" value="2Fe-2S_ferredoxin-type"/>
</dbReference>
<dbReference type="Pfam" id="PF00111">
    <property type="entry name" value="Fer2"/>
    <property type="match status" value="1"/>
</dbReference>
<dbReference type="CDD" id="cd00207">
    <property type="entry name" value="fer2"/>
    <property type="match status" value="1"/>
</dbReference>
<dbReference type="SUPFAM" id="SSF54292">
    <property type="entry name" value="2Fe-2S ferredoxin-like"/>
    <property type="match status" value="1"/>
</dbReference>
<dbReference type="InterPro" id="IPR036884">
    <property type="entry name" value="2Fe-2S-bd_dom_sf"/>
</dbReference>
<protein>
    <submittedName>
        <fullName evidence="6">2Fe-2S iron-sulfur cluster-binding protein</fullName>
    </submittedName>
</protein>
<dbReference type="EMBL" id="JANPWE010000002">
    <property type="protein sequence ID" value="MCR6545111.1"/>
    <property type="molecule type" value="Genomic_DNA"/>
</dbReference>
<feature type="domain" description="2Fe-2S ferredoxin-type" evidence="5">
    <location>
        <begin position="1"/>
        <end position="76"/>
    </location>
</feature>
<evidence type="ECO:0000313" key="6">
    <source>
        <dbReference type="EMBL" id="MCR6545111.1"/>
    </source>
</evidence>
<dbReference type="Proteomes" id="UP001524944">
    <property type="component" value="Unassembled WGS sequence"/>
</dbReference>
<reference evidence="6 7" key="1">
    <citation type="submission" date="2022-08" db="EMBL/GenBank/DDBJ databases">
        <title>Proteogenomics of the novel Dehalobacterium formicoaceticum strain EZ94 highlights a key role of methyltransferases during anaerobic dichloromethane degradation.</title>
        <authorList>
            <person name="Wasmund K."/>
        </authorList>
    </citation>
    <scope>NUCLEOTIDE SEQUENCE [LARGE SCALE GENOMIC DNA]</scope>
    <source>
        <strain evidence="6 7">EZ94</strain>
    </source>
</reference>
<keyword evidence="2" id="KW-0479">Metal-binding</keyword>
<dbReference type="InterPro" id="IPR051452">
    <property type="entry name" value="Diverse_Oxidoreductases"/>
</dbReference>
<sequence length="155" mass="17343">MEIDVKINGKNVHMEVSPEEFLSEALRRYGFLSIRRGCDTSSCGLCTVWVEEKPVLSCSVPAPRVEGKNVTTIEGLEEEARKFAEFLTKEGGEQCGYCSPGFIMTVLAMKKELKDPGEEEINHYLKGNLCRCSGYQSQLRAIKKYLGVDEHESGK</sequence>
<evidence type="ECO:0000256" key="4">
    <source>
        <dbReference type="ARBA" id="ARBA00023014"/>
    </source>
</evidence>
<evidence type="ECO:0000256" key="2">
    <source>
        <dbReference type="ARBA" id="ARBA00022723"/>
    </source>
</evidence>
<gene>
    <name evidence="6" type="ORF">NVS47_06210</name>
</gene>
<dbReference type="SUPFAM" id="SSF47741">
    <property type="entry name" value="CO dehydrogenase ISP C-domain like"/>
    <property type="match status" value="1"/>
</dbReference>
<proteinExistence type="predicted"/>
<dbReference type="Gene3D" id="1.10.150.120">
    <property type="entry name" value="[2Fe-2S]-binding domain"/>
    <property type="match status" value="1"/>
</dbReference>
<evidence type="ECO:0000256" key="3">
    <source>
        <dbReference type="ARBA" id="ARBA00023004"/>
    </source>
</evidence>
<keyword evidence="3" id="KW-0408">Iron</keyword>
<dbReference type="InterPro" id="IPR012675">
    <property type="entry name" value="Beta-grasp_dom_sf"/>
</dbReference>
<dbReference type="RefSeq" id="WP_089608779.1">
    <property type="nucleotide sequence ID" value="NZ_CP022121.1"/>
</dbReference>
<evidence type="ECO:0000313" key="7">
    <source>
        <dbReference type="Proteomes" id="UP001524944"/>
    </source>
</evidence>
<keyword evidence="7" id="KW-1185">Reference proteome</keyword>
<keyword evidence="4" id="KW-0411">Iron-sulfur</keyword>
<dbReference type="PANTHER" id="PTHR44379:SF8">
    <property type="entry name" value="XANTHINE DEHYDROGENASE IRON-SULFUR-BINDING SUBUNIT XDHC-RELATED"/>
    <property type="match status" value="1"/>
</dbReference>